<dbReference type="AlphaFoldDB" id="A0A7G2CBH2"/>
<keyword evidence="6 9" id="KW-0347">Helicase</keyword>
<evidence type="ECO:0000256" key="6">
    <source>
        <dbReference type="RuleBase" id="RU363044"/>
    </source>
</evidence>
<evidence type="ECO:0000259" key="8">
    <source>
        <dbReference type="Pfam" id="PF21530"/>
    </source>
</evidence>
<evidence type="ECO:0000256" key="2">
    <source>
        <dbReference type="ARBA" id="ARBA00009781"/>
    </source>
</evidence>
<dbReference type="GO" id="GO:0005524">
    <property type="term" value="F:ATP binding"/>
    <property type="evidence" value="ECO:0007669"/>
    <property type="project" value="UniProtKB-KW"/>
</dbReference>
<evidence type="ECO:0000256" key="1">
    <source>
        <dbReference type="ARBA" id="ARBA00001946"/>
    </source>
</evidence>
<name>A0A7G2CBH2_9TRYP</name>
<dbReference type="GO" id="GO:0016787">
    <property type="term" value="F:hydrolase activity"/>
    <property type="evidence" value="ECO:0007669"/>
    <property type="project" value="UniProtKB-KW"/>
</dbReference>
<dbReference type="SUPFAM" id="SSF52540">
    <property type="entry name" value="P-loop containing nucleoside triphosphate hydrolases"/>
    <property type="match status" value="2"/>
</dbReference>
<evidence type="ECO:0000313" key="10">
    <source>
        <dbReference type="Proteomes" id="UP000515908"/>
    </source>
</evidence>
<dbReference type="GO" id="GO:0006281">
    <property type="term" value="P:DNA repair"/>
    <property type="evidence" value="ECO:0007669"/>
    <property type="project" value="UniProtKB-KW"/>
</dbReference>
<reference evidence="9 10" key="1">
    <citation type="submission" date="2020-08" db="EMBL/GenBank/DDBJ databases">
        <authorList>
            <person name="Newling K."/>
            <person name="Davey J."/>
            <person name="Forrester S."/>
        </authorList>
    </citation>
    <scope>NUCLEOTIDE SEQUENCE [LARGE SCALE GENOMIC DNA]</scope>
    <source>
        <strain evidence="10">Crithidia deanei Carvalho (ATCC PRA-265)</strain>
    </source>
</reference>
<dbReference type="Pfam" id="PF21530">
    <property type="entry name" value="Pif1_2B_dom"/>
    <property type="match status" value="1"/>
</dbReference>
<protein>
    <recommendedName>
        <fullName evidence="6">ATP-dependent DNA helicase</fullName>
        <ecNumber evidence="6">5.6.2.3</ecNumber>
    </recommendedName>
</protein>
<dbReference type="OrthoDB" id="10050764at2759"/>
<feature type="domain" description="DNA helicase Pif1-like DEAD-box helicase" evidence="7">
    <location>
        <begin position="5"/>
        <end position="167"/>
    </location>
</feature>
<dbReference type="InterPro" id="IPR010285">
    <property type="entry name" value="DNA_helicase_pif1-like_DEAD"/>
</dbReference>
<accession>A0A7G2CBH2</accession>
<dbReference type="InterPro" id="IPR051055">
    <property type="entry name" value="PIF1_helicase"/>
</dbReference>
<evidence type="ECO:0000256" key="3">
    <source>
        <dbReference type="ARBA" id="ARBA00011245"/>
    </source>
</evidence>
<proteinExistence type="inferred from homology"/>
<dbReference type="PANTHER" id="PTHR47642">
    <property type="entry name" value="ATP-DEPENDENT DNA HELICASE"/>
    <property type="match status" value="1"/>
</dbReference>
<dbReference type="GO" id="GO:0000723">
    <property type="term" value="P:telomere maintenance"/>
    <property type="evidence" value="ECO:0007669"/>
    <property type="project" value="InterPro"/>
</dbReference>
<dbReference type="EMBL" id="LR877150">
    <property type="protein sequence ID" value="CAD2216277.1"/>
    <property type="molecule type" value="Genomic_DNA"/>
</dbReference>
<keyword evidence="6" id="KW-0234">DNA repair</keyword>
<keyword evidence="6" id="KW-0378">Hydrolase</keyword>
<organism evidence="9 10">
    <name type="scientific">Angomonas deanei</name>
    <dbReference type="NCBI Taxonomy" id="59799"/>
    <lineage>
        <taxon>Eukaryota</taxon>
        <taxon>Discoba</taxon>
        <taxon>Euglenozoa</taxon>
        <taxon>Kinetoplastea</taxon>
        <taxon>Metakinetoplastina</taxon>
        <taxon>Trypanosomatida</taxon>
        <taxon>Trypanosomatidae</taxon>
        <taxon>Strigomonadinae</taxon>
        <taxon>Angomonas</taxon>
    </lineage>
</organism>
<evidence type="ECO:0000256" key="5">
    <source>
        <dbReference type="ARBA" id="ARBA00048954"/>
    </source>
</evidence>
<sequence length="703" mass="77651">MDQQKVLQMAVEGASLFIGGKAGTGKSHLLREICSALQKKGLDVAITASTGVASLNIGGNTFHSTLGVPVLGGGLNTSDQLDETDVKPGGYKRFCFNEQLLSTVDVIVIDEVSLLHAGYLECLNQNARRCENRDKSKYFGGIQVILSGDFLQLTPFDATDQSESLVCQGVEDEFVVHPVNKVHRVPMDGAAKKASQKTMREYFKLPMYESACFQKAFLHVQLLEPARQQGDPVFVEELNLLRCGRLPHRISRSAHLNPVEPDAVRLFSVRHAVKNYNDAKMMFLKGAPMTFKSDVSLHSVDSEENLHYSEILLLMFQKATKRKKKASATRQQKVTLKEVREFLSTSLGVSKGDMHKVSLYVLPTVHISFTAVPRVALRCSGRSPEDVNRLYHSLAGKVSQWIQQHGDLATVLTSGVVDLPDHAKLSVVRCDTVSPRDLVQKMKTPVQASFLKSMKKDFILQSKVLKVGCRVMLLRNLNAVLVNGSIGTVERFLPLSKCGPLLPDNVRATLSQPCARLYNRLHFGNNETEATHLDQPRVAEANLKGVHQTSALSYDPVLPIVVMDATGARVAIPWISLPLPSALYDGFFVGRINCMPLTPAYAFTVHKIQGLTLSTPILFDAKDTFPCHHLVYVAASRVKSFSQLRILNLSPPLISVHIPSLQFSESVPDVSTVYAQWKSWTSGECKTISSKQISLPLWKDQNA</sequence>
<keyword evidence="4 6" id="KW-0233">DNA recombination</keyword>
<dbReference type="GO" id="GO:0006310">
    <property type="term" value="P:DNA recombination"/>
    <property type="evidence" value="ECO:0007669"/>
    <property type="project" value="UniProtKB-KW"/>
</dbReference>
<comment type="catalytic activity">
    <reaction evidence="5 6">
        <text>ATP + H2O = ADP + phosphate + H(+)</text>
        <dbReference type="Rhea" id="RHEA:13065"/>
        <dbReference type="ChEBI" id="CHEBI:15377"/>
        <dbReference type="ChEBI" id="CHEBI:15378"/>
        <dbReference type="ChEBI" id="CHEBI:30616"/>
        <dbReference type="ChEBI" id="CHEBI:43474"/>
        <dbReference type="ChEBI" id="CHEBI:456216"/>
        <dbReference type="EC" id="5.6.2.3"/>
    </reaction>
</comment>
<comment type="similarity">
    <text evidence="2">Belongs to the helicase family. PIF1 subfamily.</text>
</comment>
<keyword evidence="6" id="KW-0067">ATP-binding</keyword>
<dbReference type="Gene3D" id="3.40.50.300">
    <property type="entry name" value="P-loop containing nucleotide triphosphate hydrolases"/>
    <property type="match status" value="1"/>
</dbReference>
<dbReference type="InterPro" id="IPR049163">
    <property type="entry name" value="Pif1-like_2B_dom"/>
</dbReference>
<dbReference type="Proteomes" id="UP000515908">
    <property type="component" value="Chromosome 06"/>
</dbReference>
<keyword evidence="10" id="KW-1185">Reference proteome</keyword>
<keyword evidence="6" id="KW-0227">DNA damage</keyword>
<dbReference type="VEuPathDB" id="TriTrypDB:ADEAN_000373800"/>
<dbReference type="GO" id="GO:0043139">
    <property type="term" value="F:5'-3' DNA helicase activity"/>
    <property type="evidence" value="ECO:0007669"/>
    <property type="project" value="UniProtKB-EC"/>
</dbReference>
<dbReference type="Pfam" id="PF05970">
    <property type="entry name" value="PIF1"/>
    <property type="match status" value="1"/>
</dbReference>
<evidence type="ECO:0000259" key="7">
    <source>
        <dbReference type="Pfam" id="PF05970"/>
    </source>
</evidence>
<feature type="domain" description="DNA helicase Pif1-like 2B" evidence="8">
    <location>
        <begin position="462"/>
        <end position="491"/>
    </location>
</feature>
<evidence type="ECO:0000313" key="9">
    <source>
        <dbReference type="EMBL" id="CAD2216277.1"/>
    </source>
</evidence>
<evidence type="ECO:0000256" key="4">
    <source>
        <dbReference type="ARBA" id="ARBA00023172"/>
    </source>
</evidence>
<dbReference type="InterPro" id="IPR027417">
    <property type="entry name" value="P-loop_NTPase"/>
</dbReference>
<comment type="cofactor">
    <cofactor evidence="1 6">
        <name>Mg(2+)</name>
        <dbReference type="ChEBI" id="CHEBI:18420"/>
    </cofactor>
</comment>
<keyword evidence="6" id="KW-0547">Nucleotide-binding</keyword>
<dbReference type="EC" id="5.6.2.3" evidence="6"/>
<gene>
    <name evidence="9" type="ORF">ADEAN_000373800</name>
</gene>
<comment type="subunit">
    <text evidence="3">Monomer.</text>
</comment>